<feature type="region of interest" description="Disordered" evidence="1">
    <location>
        <begin position="801"/>
        <end position="866"/>
    </location>
</feature>
<feature type="compositionally biased region" description="Basic and acidic residues" evidence="1">
    <location>
        <begin position="385"/>
        <end position="397"/>
    </location>
</feature>
<feature type="compositionally biased region" description="Low complexity" evidence="1">
    <location>
        <begin position="239"/>
        <end position="257"/>
    </location>
</feature>
<organism evidence="3 4">
    <name type="scientific">Cystoisospora suis</name>
    <dbReference type="NCBI Taxonomy" id="483139"/>
    <lineage>
        <taxon>Eukaryota</taxon>
        <taxon>Sar</taxon>
        <taxon>Alveolata</taxon>
        <taxon>Apicomplexa</taxon>
        <taxon>Conoidasida</taxon>
        <taxon>Coccidia</taxon>
        <taxon>Eucoccidiorida</taxon>
        <taxon>Eimeriorina</taxon>
        <taxon>Sarcocystidae</taxon>
        <taxon>Cystoisospora</taxon>
    </lineage>
</organism>
<proteinExistence type="predicted"/>
<feature type="compositionally biased region" description="Polar residues" evidence="1">
    <location>
        <begin position="408"/>
        <end position="423"/>
    </location>
</feature>
<feature type="compositionally biased region" description="Basic and acidic residues" evidence="1">
    <location>
        <begin position="308"/>
        <end position="325"/>
    </location>
</feature>
<dbReference type="InterPro" id="IPR028078">
    <property type="entry name" value="ACDC"/>
</dbReference>
<feature type="domain" description="AP2-coincident C-terminal" evidence="2">
    <location>
        <begin position="776"/>
        <end position="930"/>
    </location>
</feature>
<evidence type="ECO:0000313" key="3">
    <source>
        <dbReference type="EMBL" id="PHJ21927.1"/>
    </source>
</evidence>
<feature type="compositionally biased region" description="Polar residues" evidence="1">
    <location>
        <begin position="352"/>
        <end position="362"/>
    </location>
</feature>
<feature type="compositionally biased region" description="Polar residues" evidence="1">
    <location>
        <begin position="1146"/>
        <end position="1168"/>
    </location>
</feature>
<feature type="compositionally biased region" description="Polar residues" evidence="1">
    <location>
        <begin position="1120"/>
        <end position="1130"/>
    </location>
</feature>
<dbReference type="Pfam" id="PF14733">
    <property type="entry name" value="ACDC"/>
    <property type="match status" value="1"/>
</dbReference>
<feature type="compositionally biased region" description="Basic and acidic residues" evidence="1">
    <location>
        <begin position="466"/>
        <end position="478"/>
    </location>
</feature>
<name>A0A2C6KY17_9APIC</name>
<accession>A0A2C6KY17</accession>
<feature type="compositionally biased region" description="Basic residues" evidence="1">
    <location>
        <begin position="1096"/>
        <end position="1116"/>
    </location>
</feature>
<feature type="compositionally biased region" description="Polar residues" evidence="1">
    <location>
        <begin position="445"/>
        <end position="459"/>
    </location>
</feature>
<evidence type="ECO:0000313" key="4">
    <source>
        <dbReference type="Proteomes" id="UP000221165"/>
    </source>
</evidence>
<feature type="compositionally biased region" description="Polar residues" evidence="1">
    <location>
        <begin position="129"/>
        <end position="144"/>
    </location>
</feature>
<feature type="region of interest" description="Disordered" evidence="1">
    <location>
        <begin position="1090"/>
        <end position="1194"/>
    </location>
</feature>
<dbReference type="VEuPathDB" id="ToxoDB:CSUI_004230"/>
<feature type="region of interest" description="Disordered" evidence="1">
    <location>
        <begin position="1216"/>
        <end position="1307"/>
    </location>
</feature>
<feature type="compositionally biased region" description="Polar residues" evidence="1">
    <location>
        <begin position="263"/>
        <end position="276"/>
    </location>
</feature>
<keyword evidence="4" id="KW-1185">Reference proteome</keyword>
<dbReference type="OrthoDB" id="332416at2759"/>
<dbReference type="Proteomes" id="UP000221165">
    <property type="component" value="Unassembled WGS sequence"/>
</dbReference>
<feature type="compositionally biased region" description="Basic and acidic residues" evidence="1">
    <location>
        <begin position="1169"/>
        <end position="1185"/>
    </location>
</feature>
<dbReference type="RefSeq" id="XP_067923606.1">
    <property type="nucleotide sequence ID" value="XM_068064423.1"/>
</dbReference>
<feature type="region of interest" description="Disordered" evidence="1">
    <location>
        <begin position="126"/>
        <end position="201"/>
    </location>
</feature>
<dbReference type="EMBL" id="MIGC01001942">
    <property type="protein sequence ID" value="PHJ21927.1"/>
    <property type="molecule type" value="Genomic_DNA"/>
</dbReference>
<evidence type="ECO:0000256" key="1">
    <source>
        <dbReference type="SAM" id="MobiDB-lite"/>
    </source>
</evidence>
<feature type="compositionally biased region" description="Basic and acidic residues" evidence="1">
    <location>
        <begin position="846"/>
        <end position="865"/>
    </location>
</feature>
<dbReference type="GeneID" id="94427634"/>
<evidence type="ECO:0000259" key="2">
    <source>
        <dbReference type="Pfam" id="PF14733"/>
    </source>
</evidence>
<feature type="compositionally biased region" description="Basic and acidic residues" evidence="1">
    <location>
        <begin position="1040"/>
        <end position="1057"/>
    </location>
</feature>
<gene>
    <name evidence="3" type="ORF">CSUI_004230</name>
</gene>
<feature type="compositionally biased region" description="Polar residues" evidence="1">
    <location>
        <begin position="1000"/>
        <end position="1018"/>
    </location>
</feature>
<feature type="region of interest" description="Disordered" evidence="1">
    <location>
        <begin position="233"/>
        <end position="510"/>
    </location>
</feature>
<feature type="compositionally biased region" description="Low complexity" evidence="1">
    <location>
        <begin position="145"/>
        <end position="179"/>
    </location>
</feature>
<feature type="compositionally biased region" description="Polar residues" evidence="1">
    <location>
        <begin position="1061"/>
        <end position="1074"/>
    </location>
</feature>
<reference evidence="3 4" key="1">
    <citation type="journal article" date="2017" name="Int. J. Parasitol.">
        <title>The genome of the protozoan parasite Cystoisospora suis and a reverse vaccinology approach to identify vaccine candidates.</title>
        <authorList>
            <person name="Palmieri N."/>
            <person name="Shrestha A."/>
            <person name="Ruttkowski B."/>
            <person name="Beck T."/>
            <person name="Vogl C."/>
            <person name="Tomley F."/>
            <person name="Blake D.P."/>
            <person name="Joachim A."/>
        </authorList>
    </citation>
    <scope>NUCLEOTIDE SEQUENCE [LARGE SCALE GENOMIC DNA]</scope>
    <source>
        <strain evidence="3 4">Wien I</strain>
    </source>
</reference>
<feature type="compositionally biased region" description="Polar residues" evidence="1">
    <location>
        <begin position="1233"/>
        <end position="1256"/>
    </location>
</feature>
<feature type="region of interest" description="Disordered" evidence="1">
    <location>
        <begin position="983"/>
        <end position="1076"/>
    </location>
</feature>
<sequence>MTSGSAVIGSGPTPGCLPAVDLQQQQELLNQASAWAAASHSLLSERLDKDSLQQFLPFDLGHALGHHRASPHAGLVGMGFNSARDGAALGTFPQTAESLLSHAPESFSPIDEPCNSAQRQLLVMRPPQARSTKIDPSTTNHCLDSSSSQPQALPASSMPSSSVTPTTGTPSGTATTSSSRFGRQRKRKDPPSDHTTLQLSRHAVSENALHVQDRGFHDGDDCDGVWRNTGAPLEEARVSQDGSVYTSSTSSDNQSQSRRNHRNGQTEASVIQQQEGNDPEGGRVYSREGGRTTVDSGTTPSVGEEEGDASKAKKKDERTTDEEAKRRRLAGNSDSNQENDCKSWGTVPRTPPSHSGGSTATSCGHGEGQEAERLLTGNSLSGQAKEVKEEDGCDRRSSGSSRGAGGQTPHSSKGSGSTETTVSGRRRCTGGETHQLADGTEKSGSRTANSSEDCYQSYTGPAAGRPADDPERSDRDGDSALLLRGSSGDGERTDCGRDPFTSGSQTPLPVERLSASENLTPSPRHASESFLFPCYKRRSILSASSFASSLLIPSNFSLAAFALAAGPESSASPKALQDQRGAGSVLPPLCPSVRTCRNSPDSPLSCPVPVSVSSCPGRTSSCCCGFRPLYQSSGLGVNCCGRRWPRSCCGDRCQIIPHHPPAFACSHHLKEAGRYSGSPCTRVRGKGNNLLQASSRQRKEEGWDSLTPLASSSSSPAFSYSSSCCRNSCGPALQSCGTGTEECKFDTAVLEGKAEVDCAHSPSTSERNKSAGPILILHLTKELLLLLLQSVQDAVSMLTAENPSAAQTPRVQDSSDGSAGDGEQVAGRHGQSGGSSGVGTCCESNSKTEERPDEGSGTANEKRGTIDCGVSPREAMVCVAVLERHKQTVRSASNVDDLARYTKVFRACIKTKQVPTQLPQTTLLQLLRQLLTMSPRQSEEDSGTAACRRTERTEQMRACLTGNPDTSLADRERFINTGCGAHCRQGGDSPGPLEEKASTDSETGQSKGGRSSRVTTAGSDEAGGINDEDSDSGEGGQTDLSREAADARELRGSHDHGYLVNTGTQGMHQGGRQNNCRREDQGMKERIEEKAFHHAQSQHHSHRHNTRSRSNGHKGHGAGNLSNTRTSAQTGLGADVSDDPVCLGSLSRSATRSQAGRRSLYKTRQQSLEAEHSENRSSGCADDKNNGQGKEGQCVLRPGEARDSALGVAGGVQLVSSDTRGRSHRQQAVVLQKESSVTSTQVSPSLSPNLSRTASIDKSLVNAESTEGDGTLHAAPPTGAEETDNGLITGPSSDYESADGSAMREGEAAVQDSLVQLLL</sequence>
<comment type="caution">
    <text evidence="3">The sequence shown here is derived from an EMBL/GenBank/DDBJ whole genome shotgun (WGS) entry which is preliminary data.</text>
</comment>
<feature type="compositionally biased region" description="Polar residues" evidence="1">
    <location>
        <begin position="801"/>
        <end position="817"/>
    </location>
</feature>
<protein>
    <submittedName>
        <fullName evidence="3">Ap2 domain transcription factor ap2iii-4</fullName>
    </submittedName>
</protein>